<evidence type="ECO:0000313" key="2">
    <source>
        <dbReference type="Proteomes" id="UP000188268"/>
    </source>
</evidence>
<gene>
    <name evidence="1" type="ORF">CCACVL1_03848</name>
</gene>
<evidence type="ECO:0000313" key="1">
    <source>
        <dbReference type="EMBL" id="OMO99335.1"/>
    </source>
</evidence>
<protein>
    <submittedName>
        <fullName evidence="1">Uncharacterized protein</fullName>
    </submittedName>
</protein>
<proteinExistence type="predicted"/>
<dbReference type="Gramene" id="OMO99335">
    <property type="protein sequence ID" value="OMO99335"/>
    <property type="gene ID" value="CCACVL1_03848"/>
</dbReference>
<sequence length="39" mass="4506">MTTLDLDYSEVELCRIPYEGELSQHLFSPFTKLESKTLA</sequence>
<name>A0A1R3JWU8_COCAP</name>
<organism evidence="1 2">
    <name type="scientific">Corchorus capsularis</name>
    <name type="common">Jute</name>
    <dbReference type="NCBI Taxonomy" id="210143"/>
    <lineage>
        <taxon>Eukaryota</taxon>
        <taxon>Viridiplantae</taxon>
        <taxon>Streptophyta</taxon>
        <taxon>Embryophyta</taxon>
        <taxon>Tracheophyta</taxon>
        <taxon>Spermatophyta</taxon>
        <taxon>Magnoliopsida</taxon>
        <taxon>eudicotyledons</taxon>
        <taxon>Gunneridae</taxon>
        <taxon>Pentapetalae</taxon>
        <taxon>rosids</taxon>
        <taxon>malvids</taxon>
        <taxon>Malvales</taxon>
        <taxon>Malvaceae</taxon>
        <taxon>Grewioideae</taxon>
        <taxon>Apeibeae</taxon>
        <taxon>Corchorus</taxon>
    </lineage>
</organism>
<dbReference type="AlphaFoldDB" id="A0A1R3JWU8"/>
<accession>A0A1R3JWU8</accession>
<reference evidence="1 2" key="1">
    <citation type="submission" date="2013-09" db="EMBL/GenBank/DDBJ databases">
        <title>Corchorus capsularis genome sequencing.</title>
        <authorList>
            <person name="Alam M."/>
            <person name="Haque M.S."/>
            <person name="Islam M.S."/>
            <person name="Emdad E.M."/>
            <person name="Islam M.M."/>
            <person name="Ahmed B."/>
            <person name="Halim A."/>
            <person name="Hossen Q.M.M."/>
            <person name="Hossain M.Z."/>
            <person name="Ahmed R."/>
            <person name="Khan M.M."/>
            <person name="Islam R."/>
            <person name="Rashid M.M."/>
            <person name="Khan S.A."/>
            <person name="Rahman M.S."/>
            <person name="Alam M."/>
        </authorList>
    </citation>
    <scope>NUCLEOTIDE SEQUENCE [LARGE SCALE GENOMIC DNA]</scope>
    <source>
        <strain evidence="2">cv. CVL-1</strain>
        <tissue evidence="1">Whole seedling</tissue>
    </source>
</reference>
<dbReference type="EMBL" id="AWWV01006892">
    <property type="protein sequence ID" value="OMO99335.1"/>
    <property type="molecule type" value="Genomic_DNA"/>
</dbReference>
<comment type="caution">
    <text evidence="1">The sequence shown here is derived from an EMBL/GenBank/DDBJ whole genome shotgun (WGS) entry which is preliminary data.</text>
</comment>
<dbReference type="Proteomes" id="UP000188268">
    <property type="component" value="Unassembled WGS sequence"/>
</dbReference>
<keyword evidence="2" id="KW-1185">Reference proteome</keyword>